<keyword evidence="1" id="KW-0813">Transport</keyword>
<proteinExistence type="predicted"/>
<dbReference type="SUPFAM" id="SSF50331">
    <property type="entry name" value="MOP-like"/>
    <property type="match status" value="1"/>
</dbReference>
<dbReference type="SMART" id="SM00382">
    <property type="entry name" value="AAA"/>
    <property type="match status" value="1"/>
</dbReference>
<evidence type="ECO:0000259" key="7">
    <source>
        <dbReference type="PROSITE" id="PS51866"/>
    </source>
</evidence>
<dbReference type="Proteomes" id="UP000034150">
    <property type="component" value="Unassembled WGS sequence"/>
</dbReference>
<reference evidence="8 9" key="1">
    <citation type="journal article" date="2015" name="Genome Announc.">
        <title>Draft Genome Sequence of Mycobacterium obuense Strain UC1, Isolated from Patient Sputum.</title>
        <authorList>
            <person name="Greninger A.L."/>
            <person name="Cunningham G."/>
            <person name="Hsu E.D."/>
            <person name="Yu J.M."/>
            <person name="Chiu C.Y."/>
            <person name="Miller S."/>
        </authorList>
    </citation>
    <scope>NUCLEOTIDE SEQUENCE [LARGE SCALE GENOMIC DNA]</scope>
    <source>
        <strain evidence="8 9">UC1</strain>
    </source>
</reference>
<name>A0A0M2K460_9MYCO</name>
<evidence type="ECO:0000256" key="4">
    <source>
        <dbReference type="ARBA" id="ARBA00022840"/>
    </source>
</evidence>
<organism evidence="8 9">
    <name type="scientific">Mycolicibacterium obuense</name>
    <dbReference type="NCBI Taxonomy" id="1807"/>
    <lineage>
        <taxon>Bacteria</taxon>
        <taxon>Bacillati</taxon>
        <taxon>Actinomycetota</taxon>
        <taxon>Actinomycetes</taxon>
        <taxon>Mycobacteriales</taxon>
        <taxon>Mycobacteriaceae</taxon>
        <taxon>Mycolicibacterium</taxon>
    </lineage>
</organism>
<dbReference type="InterPro" id="IPR003439">
    <property type="entry name" value="ABC_transporter-like_ATP-bd"/>
</dbReference>
<dbReference type="PROSITE" id="PS51866">
    <property type="entry name" value="MOP"/>
    <property type="match status" value="1"/>
</dbReference>
<keyword evidence="3" id="KW-0547">Nucleotide-binding</keyword>
<dbReference type="GO" id="GO:0016887">
    <property type="term" value="F:ATP hydrolysis activity"/>
    <property type="evidence" value="ECO:0007669"/>
    <property type="project" value="InterPro"/>
</dbReference>
<evidence type="ECO:0000256" key="3">
    <source>
        <dbReference type="ARBA" id="ARBA00022741"/>
    </source>
</evidence>
<dbReference type="InterPro" id="IPR004606">
    <property type="entry name" value="Mop_domain"/>
</dbReference>
<dbReference type="InterPro" id="IPR008995">
    <property type="entry name" value="Mo/tungstate-bd_C_term_dom"/>
</dbReference>
<dbReference type="Pfam" id="PF00005">
    <property type="entry name" value="ABC_tran"/>
    <property type="match status" value="1"/>
</dbReference>
<dbReference type="RefSeq" id="WP_046363079.1">
    <property type="nucleotide sequence ID" value="NZ_CALTXN010000011.1"/>
</dbReference>
<dbReference type="SUPFAM" id="SSF52540">
    <property type="entry name" value="P-loop containing nucleoside triphosphate hydrolases"/>
    <property type="match status" value="1"/>
</dbReference>
<sequence length="371" mass="38114">MSGVSARIVLAQRGIDLEVSAAEGEAVAVLGPNGVGKSTVLQAIAGLVRPDSGRVQIGDEVVTDVQTGVFVPAHRRGVALLAQRPLLFPHLSVVANVAYAPRCRGVSRRAANERARQWLDAVDAGHLAERRPSQLSGGQAQRVALARALAAEPRVLLLDEPFAALDVGAAAALRATVRDLLRRESRTALIVTHDVLDALAIADVAVVIEGGRVVEQGPVRSVLTAPRSDFAAGIAGMNLVSGIAGPGSLHTSWGLELAGTGDVAPGTAAVALFSPAAVAVHTESPRASPRNVIATTIADVVLRGDAIRIRGADLPDGSLGLAADVTPAAVLDLGLEPGRDVFFVVKAQEVGLHAAPHRTPRTAPGGPSDVR</sequence>
<dbReference type="PATRIC" id="fig|1807.13.peg.3217"/>
<dbReference type="InterPro" id="IPR005116">
    <property type="entry name" value="Transp-assoc_OB_typ1"/>
</dbReference>
<evidence type="ECO:0000256" key="1">
    <source>
        <dbReference type="ARBA" id="ARBA00022448"/>
    </source>
</evidence>
<dbReference type="GO" id="GO:0005524">
    <property type="term" value="F:ATP binding"/>
    <property type="evidence" value="ECO:0007669"/>
    <property type="project" value="UniProtKB-KW"/>
</dbReference>
<comment type="caution">
    <text evidence="8">The sequence shown here is derived from an EMBL/GenBank/DDBJ whole genome shotgun (WGS) entry which is preliminary data.</text>
</comment>
<dbReference type="EMBL" id="LAUZ02000035">
    <property type="protein sequence ID" value="KKF01949.1"/>
    <property type="molecule type" value="Genomic_DNA"/>
</dbReference>
<dbReference type="OrthoDB" id="9112331at2"/>
<dbReference type="GO" id="GO:0015689">
    <property type="term" value="P:molybdate ion transport"/>
    <property type="evidence" value="ECO:0007669"/>
    <property type="project" value="InterPro"/>
</dbReference>
<accession>A0A0M2K460</accession>
<dbReference type="STRING" id="1807.MOBUDSM44075_02213"/>
<dbReference type="Gene3D" id="2.40.50.100">
    <property type="match status" value="1"/>
</dbReference>
<dbReference type="AlphaFoldDB" id="A0A0M2K460"/>
<gene>
    <name evidence="8" type="ORF">WN67_11100</name>
</gene>
<dbReference type="Pfam" id="PF03459">
    <property type="entry name" value="TOBE"/>
    <property type="match status" value="1"/>
</dbReference>
<evidence type="ECO:0000313" key="9">
    <source>
        <dbReference type="Proteomes" id="UP000034150"/>
    </source>
</evidence>
<keyword evidence="9" id="KW-1185">Reference proteome</keyword>
<evidence type="ECO:0000313" key="8">
    <source>
        <dbReference type="EMBL" id="KKF01949.1"/>
    </source>
</evidence>
<keyword evidence="2 5" id="KW-0500">Molybdenum</keyword>
<dbReference type="PROSITE" id="PS00211">
    <property type="entry name" value="ABC_TRANSPORTER_1"/>
    <property type="match status" value="1"/>
</dbReference>
<evidence type="ECO:0000259" key="6">
    <source>
        <dbReference type="PROSITE" id="PS50893"/>
    </source>
</evidence>
<evidence type="ECO:0000256" key="2">
    <source>
        <dbReference type="ARBA" id="ARBA00022505"/>
    </source>
</evidence>
<protein>
    <submittedName>
        <fullName evidence="8">Molybdenum ABC transporter ATP-binding protein</fullName>
    </submittedName>
</protein>
<dbReference type="PROSITE" id="PS50893">
    <property type="entry name" value="ABC_TRANSPORTER_2"/>
    <property type="match status" value="1"/>
</dbReference>
<dbReference type="InterPro" id="IPR050093">
    <property type="entry name" value="ABC_SmlMolc_Importer"/>
</dbReference>
<dbReference type="InterPro" id="IPR027417">
    <property type="entry name" value="P-loop_NTPase"/>
</dbReference>
<dbReference type="Gene3D" id="3.40.50.300">
    <property type="entry name" value="P-loop containing nucleotide triphosphate hydrolases"/>
    <property type="match status" value="1"/>
</dbReference>
<dbReference type="InterPro" id="IPR017871">
    <property type="entry name" value="ABC_transporter-like_CS"/>
</dbReference>
<dbReference type="InterPro" id="IPR003593">
    <property type="entry name" value="AAA+_ATPase"/>
</dbReference>
<feature type="domain" description="Mop" evidence="7">
    <location>
        <begin position="286"/>
        <end position="354"/>
    </location>
</feature>
<dbReference type="PANTHER" id="PTHR42781">
    <property type="entry name" value="SPERMIDINE/PUTRESCINE IMPORT ATP-BINDING PROTEIN POTA"/>
    <property type="match status" value="1"/>
</dbReference>
<feature type="domain" description="ABC transporter" evidence="6">
    <location>
        <begin position="4"/>
        <end position="235"/>
    </location>
</feature>
<keyword evidence="4 8" id="KW-0067">ATP-binding</keyword>
<dbReference type="PANTHER" id="PTHR42781:SF4">
    <property type="entry name" value="SPERMIDINE_PUTRESCINE IMPORT ATP-BINDING PROTEIN POTA"/>
    <property type="match status" value="1"/>
</dbReference>
<evidence type="ECO:0000256" key="5">
    <source>
        <dbReference type="PROSITE-ProRule" id="PRU01213"/>
    </source>
</evidence>